<dbReference type="Gene3D" id="3.30.450.350">
    <property type="entry name" value="CHASE domain"/>
    <property type="match status" value="1"/>
</dbReference>
<dbReference type="InterPro" id="IPR035965">
    <property type="entry name" value="PAS-like_dom_sf"/>
</dbReference>
<evidence type="ECO:0000256" key="7">
    <source>
        <dbReference type="ARBA" id="ARBA00022777"/>
    </source>
</evidence>
<evidence type="ECO:0000259" key="11">
    <source>
        <dbReference type="PROSITE" id="PS50109"/>
    </source>
</evidence>
<feature type="domain" description="PAS" evidence="12">
    <location>
        <begin position="445"/>
        <end position="489"/>
    </location>
</feature>
<dbReference type="SUPFAM" id="SSF55785">
    <property type="entry name" value="PYP-like sensor domain (PAS domain)"/>
    <property type="match status" value="2"/>
</dbReference>
<dbReference type="InterPro" id="IPR004358">
    <property type="entry name" value="Sig_transdc_His_kin-like_C"/>
</dbReference>
<dbReference type="RefSeq" id="WP_027885002.1">
    <property type="nucleotide sequence ID" value="NZ_BMWY01000004.1"/>
</dbReference>
<evidence type="ECO:0000259" key="13">
    <source>
        <dbReference type="PROSITE" id="PS50839"/>
    </source>
</evidence>
<evidence type="ECO:0000313" key="15">
    <source>
        <dbReference type="Proteomes" id="UP000615593"/>
    </source>
</evidence>
<dbReference type="InterPro" id="IPR036890">
    <property type="entry name" value="HATPase_C_sf"/>
</dbReference>
<accession>A0ABQ3BRS6</accession>
<dbReference type="InterPro" id="IPR005467">
    <property type="entry name" value="His_kinase_dom"/>
</dbReference>
<dbReference type="InterPro" id="IPR006189">
    <property type="entry name" value="CHASE_dom"/>
</dbReference>
<comment type="subcellular location">
    <subcellularLocation>
        <location evidence="2">Membrane</location>
    </subcellularLocation>
</comment>
<evidence type="ECO:0000256" key="6">
    <source>
        <dbReference type="ARBA" id="ARBA00022692"/>
    </source>
</evidence>
<keyword evidence="5" id="KW-0808">Transferase</keyword>
<evidence type="ECO:0000256" key="5">
    <source>
        <dbReference type="ARBA" id="ARBA00022679"/>
    </source>
</evidence>
<feature type="domain" description="PAS" evidence="12">
    <location>
        <begin position="302"/>
        <end position="347"/>
    </location>
</feature>
<sequence>MQLEDNRYHIHWFYNHPYLLSTLTFVVVFGLSFLIAQKDLWINQEKEAHKATETLQEVEGKIDQILKSSYVTTLSIALTIDDNGKPKNFNTVAEKLFNSNPNIDGIELVPDGVIKYVYPYEKHKGAIGLNVLDYEYSKTEAKKSIESGKMFFAGPLKFKQGGFGIIGRLPVYADDGFWGFSAVMINLETFLEKSGIQNLADEGYNYRFTKINPNTGEREIFNDNNSEDFDFSKAEKIVVEDAEWEIYLGQDNSHKAFIAASPFLIFGLFLAFGCALLTYVVLQRPAQLQRYIKLQTAKLLNSEIKYKAIFQEAGMSIIHLDENEKFIEANPKFLSKTGYTIDELKGERFSKFLQLQDDSFKKLLNYDKFEGKLICKRGLKKIVRVTNSALEVNHQITHILLIEDVTKRKKSEKKLKDLQDRMQMAIRISKLAYWDWEPEKGKIRWSDRMYKIFDIDKNQKLDSDTLSNRVHPEDFEKYKQDLKRILETKEGTTLEHRILDTNNKLKHILTRVECETSENGIFKVKGTTVDQTDKKEAMINLQHSYQMVVEQNERLLNFSYIVSHNLRSHSSNIQGLIHLIRDLETFEEKKEMFNLLEEVTISLDETLTDLNEVIHIQKSDGGLVEEITLKPFLQRIKNILKREIKCNNITITENIPEGEQLKFNPAYLESVLLNIISNAIKYRDKQRNSEINLIFSETEEFKILQIKDNGIGIDLDSYKGQIFGMYETFTDFKNSRGIGLFVTNNQMKALGGKIEIESELNKGSVFTLYFKK</sequence>
<feature type="domain" description="Histidine kinase" evidence="11">
    <location>
        <begin position="561"/>
        <end position="772"/>
    </location>
</feature>
<dbReference type="Gene3D" id="3.30.450.20">
    <property type="entry name" value="PAS domain"/>
    <property type="match status" value="2"/>
</dbReference>
<dbReference type="PANTHER" id="PTHR43304">
    <property type="entry name" value="PHYTOCHROME-LIKE PROTEIN CPH1"/>
    <property type="match status" value="1"/>
</dbReference>
<feature type="transmembrane region" description="Helical" evidence="10">
    <location>
        <begin position="256"/>
        <end position="282"/>
    </location>
</feature>
<dbReference type="InterPro" id="IPR003594">
    <property type="entry name" value="HATPase_dom"/>
</dbReference>
<dbReference type="SMART" id="SM00387">
    <property type="entry name" value="HATPase_c"/>
    <property type="match status" value="1"/>
</dbReference>
<feature type="domain" description="CHASE" evidence="13">
    <location>
        <begin position="110"/>
        <end position="247"/>
    </location>
</feature>
<dbReference type="PROSITE" id="PS50839">
    <property type="entry name" value="CHASE"/>
    <property type="match status" value="1"/>
</dbReference>
<dbReference type="InterPro" id="IPR052162">
    <property type="entry name" value="Sensor_kinase/Photoreceptor"/>
</dbReference>
<dbReference type="Pfam" id="PF03924">
    <property type="entry name" value="CHASE"/>
    <property type="match status" value="1"/>
</dbReference>
<keyword evidence="8 10" id="KW-1133">Transmembrane helix</keyword>
<evidence type="ECO:0000256" key="3">
    <source>
        <dbReference type="ARBA" id="ARBA00012438"/>
    </source>
</evidence>
<dbReference type="Gene3D" id="3.30.565.10">
    <property type="entry name" value="Histidine kinase-like ATPase, C-terminal domain"/>
    <property type="match status" value="1"/>
</dbReference>
<dbReference type="SMART" id="SM01079">
    <property type="entry name" value="CHASE"/>
    <property type="match status" value="1"/>
</dbReference>
<evidence type="ECO:0000313" key="14">
    <source>
        <dbReference type="EMBL" id="GGZ55635.1"/>
    </source>
</evidence>
<evidence type="ECO:0000256" key="10">
    <source>
        <dbReference type="SAM" id="Phobius"/>
    </source>
</evidence>
<dbReference type="InterPro" id="IPR013655">
    <property type="entry name" value="PAS_fold_3"/>
</dbReference>
<evidence type="ECO:0000256" key="4">
    <source>
        <dbReference type="ARBA" id="ARBA00022553"/>
    </source>
</evidence>
<keyword evidence="15" id="KW-1185">Reference proteome</keyword>
<feature type="transmembrane region" description="Helical" evidence="10">
    <location>
        <begin position="18"/>
        <end position="36"/>
    </location>
</feature>
<dbReference type="GeneID" id="94369314"/>
<dbReference type="InterPro" id="IPR042240">
    <property type="entry name" value="CHASE_sf"/>
</dbReference>
<comment type="catalytic activity">
    <reaction evidence="1">
        <text>ATP + protein L-histidine = ADP + protein N-phospho-L-histidine.</text>
        <dbReference type="EC" id="2.7.13.3"/>
    </reaction>
</comment>
<dbReference type="PROSITE" id="PS50109">
    <property type="entry name" value="HIS_KIN"/>
    <property type="match status" value="1"/>
</dbReference>
<dbReference type="EC" id="2.7.13.3" evidence="3"/>
<dbReference type="CDD" id="cd00130">
    <property type="entry name" value="PAS"/>
    <property type="match status" value="1"/>
</dbReference>
<dbReference type="SUPFAM" id="SSF55874">
    <property type="entry name" value="ATPase domain of HSP90 chaperone/DNA topoisomerase II/histidine kinase"/>
    <property type="match status" value="1"/>
</dbReference>
<evidence type="ECO:0000259" key="12">
    <source>
        <dbReference type="PROSITE" id="PS50112"/>
    </source>
</evidence>
<evidence type="ECO:0000256" key="1">
    <source>
        <dbReference type="ARBA" id="ARBA00000085"/>
    </source>
</evidence>
<dbReference type="NCBIfam" id="TIGR00229">
    <property type="entry name" value="sensory_box"/>
    <property type="match status" value="1"/>
</dbReference>
<dbReference type="PROSITE" id="PS50112">
    <property type="entry name" value="PAS"/>
    <property type="match status" value="2"/>
</dbReference>
<reference evidence="15" key="1">
    <citation type="journal article" date="2019" name="Int. J. Syst. Evol. Microbiol.">
        <title>The Global Catalogue of Microorganisms (GCM) 10K type strain sequencing project: providing services to taxonomists for standard genome sequencing and annotation.</title>
        <authorList>
            <consortium name="The Broad Institute Genomics Platform"/>
            <consortium name="The Broad Institute Genome Sequencing Center for Infectious Disease"/>
            <person name="Wu L."/>
            <person name="Ma J."/>
        </authorList>
    </citation>
    <scope>NUCLEOTIDE SEQUENCE [LARGE SCALE GENOMIC DNA]</scope>
    <source>
        <strain evidence="15">KCTC 12708</strain>
    </source>
</reference>
<evidence type="ECO:0000256" key="9">
    <source>
        <dbReference type="ARBA" id="ARBA00023136"/>
    </source>
</evidence>
<dbReference type="PRINTS" id="PR00344">
    <property type="entry name" value="BCTRLSENSOR"/>
</dbReference>
<dbReference type="PANTHER" id="PTHR43304:SF1">
    <property type="entry name" value="PAC DOMAIN-CONTAINING PROTEIN"/>
    <property type="match status" value="1"/>
</dbReference>
<name>A0ABQ3BRS6_9FLAO</name>
<keyword evidence="7" id="KW-0418">Kinase</keyword>
<gene>
    <name evidence="14" type="ORF">GCM10008088_16510</name>
</gene>
<evidence type="ECO:0000256" key="8">
    <source>
        <dbReference type="ARBA" id="ARBA00022989"/>
    </source>
</evidence>
<dbReference type="SMART" id="SM00091">
    <property type="entry name" value="PAS"/>
    <property type="match status" value="2"/>
</dbReference>
<keyword evidence="6 10" id="KW-0812">Transmembrane</keyword>
<organism evidence="14 15">
    <name type="scientific">Mesonia mobilis</name>
    <dbReference type="NCBI Taxonomy" id="369791"/>
    <lineage>
        <taxon>Bacteria</taxon>
        <taxon>Pseudomonadati</taxon>
        <taxon>Bacteroidota</taxon>
        <taxon>Flavobacteriia</taxon>
        <taxon>Flavobacteriales</taxon>
        <taxon>Flavobacteriaceae</taxon>
        <taxon>Mesonia</taxon>
    </lineage>
</organism>
<dbReference type="Pfam" id="PF08447">
    <property type="entry name" value="PAS_3"/>
    <property type="match status" value="1"/>
</dbReference>
<dbReference type="InterPro" id="IPR000014">
    <property type="entry name" value="PAS"/>
</dbReference>
<proteinExistence type="predicted"/>
<protein>
    <recommendedName>
        <fullName evidence="3">histidine kinase</fullName>
        <ecNumber evidence="3">2.7.13.3</ecNumber>
    </recommendedName>
</protein>
<keyword evidence="4" id="KW-0597">Phosphoprotein</keyword>
<dbReference type="Proteomes" id="UP000615593">
    <property type="component" value="Unassembled WGS sequence"/>
</dbReference>
<comment type="caution">
    <text evidence="14">The sequence shown here is derived from an EMBL/GenBank/DDBJ whole genome shotgun (WGS) entry which is preliminary data.</text>
</comment>
<keyword evidence="9 10" id="KW-0472">Membrane</keyword>
<dbReference type="Pfam" id="PF02518">
    <property type="entry name" value="HATPase_c"/>
    <property type="match status" value="1"/>
</dbReference>
<evidence type="ECO:0000256" key="2">
    <source>
        <dbReference type="ARBA" id="ARBA00004370"/>
    </source>
</evidence>
<dbReference type="EMBL" id="BMWY01000004">
    <property type="protein sequence ID" value="GGZ55635.1"/>
    <property type="molecule type" value="Genomic_DNA"/>
</dbReference>